<reference evidence="5" key="1">
    <citation type="submission" date="2015-07" db="EMBL/GenBank/DDBJ databases">
        <authorList>
            <person name="Rodrigo-Torres Lidia"/>
            <person name="Arahal R.David."/>
        </authorList>
    </citation>
    <scope>NUCLEOTIDE SEQUENCE [LARGE SCALE GENOMIC DNA]</scope>
    <source>
        <strain evidence="5">CECT 4801</strain>
    </source>
</reference>
<dbReference type="RefSeq" id="WP_055661110.1">
    <property type="nucleotide sequence ID" value="NZ_CXST01000004.1"/>
</dbReference>
<organism evidence="4 5">
    <name type="scientific">Roseibium aggregatum</name>
    <dbReference type="NCBI Taxonomy" id="187304"/>
    <lineage>
        <taxon>Bacteria</taxon>
        <taxon>Pseudomonadati</taxon>
        <taxon>Pseudomonadota</taxon>
        <taxon>Alphaproteobacteria</taxon>
        <taxon>Hyphomicrobiales</taxon>
        <taxon>Stappiaceae</taxon>
        <taxon>Roseibium</taxon>
    </lineage>
</organism>
<keyword evidence="5" id="KW-1185">Reference proteome</keyword>
<accession>A0A0M6Y9W5</accession>
<dbReference type="EMBL" id="CXST01000004">
    <property type="protein sequence ID" value="CTQ46885.1"/>
    <property type="molecule type" value="Genomic_DNA"/>
</dbReference>
<evidence type="ECO:0000313" key="4">
    <source>
        <dbReference type="EMBL" id="CTQ46885.1"/>
    </source>
</evidence>
<dbReference type="OrthoDB" id="9807535at2"/>
<gene>
    <name evidence="4" type="ORF">LAL4801_05345</name>
</gene>
<dbReference type="Gene3D" id="3.30.70.1060">
    <property type="entry name" value="Dimeric alpha+beta barrel"/>
    <property type="match status" value="1"/>
</dbReference>
<feature type="domain" description="YCII-related" evidence="3">
    <location>
        <begin position="1"/>
        <end position="112"/>
    </location>
</feature>
<dbReference type="PANTHER" id="PTHR35174">
    <property type="entry name" value="BLL7171 PROTEIN-RELATED"/>
    <property type="match status" value="1"/>
</dbReference>
<dbReference type="InterPro" id="IPR011008">
    <property type="entry name" value="Dimeric_a/b-barrel"/>
</dbReference>
<dbReference type="Proteomes" id="UP000048926">
    <property type="component" value="Unassembled WGS sequence"/>
</dbReference>
<feature type="compositionally biased region" description="Polar residues" evidence="2">
    <location>
        <begin position="114"/>
        <end position="125"/>
    </location>
</feature>
<proteinExistence type="inferred from homology"/>
<feature type="region of interest" description="Disordered" evidence="2">
    <location>
        <begin position="101"/>
        <end position="125"/>
    </location>
</feature>
<name>A0A0M6Y9W5_9HYPH</name>
<comment type="similarity">
    <text evidence="1">Belongs to the YciI family.</text>
</comment>
<dbReference type="Pfam" id="PF03795">
    <property type="entry name" value="YCII"/>
    <property type="match status" value="1"/>
</dbReference>
<dbReference type="AlphaFoldDB" id="A0A0M6Y9W5"/>
<dbReference type="PANTHER" id="PTHR35174:SF3">
    <property type="entry name" value="BLL7171 PROTEIN"/>
    <property type="match status" value="1"/>
</dbReference>
<evidence type="ECO:0000256" key="1">
    <source>
        <dbReference type="ARBA" id="ARBA00007689"/>
    </source>
</evidence>
<dbReference type="SUPFAM" id="SSF54909">
    <property type="entry name" value="Dimeric alpha+beta barrel"/>
    <property type="match status" value="1"/>
</dbReference>
<dbReference type="InterPro" id="IPR005545">
    <property type="entry name" value="YCII"/>
</dbReference>
<sequence>MLYMLLCYNDEEVTSAWSDEEDAAVMKRLQVVHEKWADQYELAARLMPTITATTLHKKENLVTDGPYAETKEQLLGFYLVEVEDQQQALDFARDLTEANPGGAYELRPVKSFHPGTTTDTDNATA</sequence>
<evidence type="ECO:0000313" key="5">
    <source>
        <dbReference type="Proteomes" id="UP000048926"/>
    </source>
</evidence>
<evidence type="ECO:0000256" key="2">
    <source>
        <dbReference type="SAM" id="MobiDB-lite"/>
    </source>
</evidence>
<protein>
    <submittedName>
        <fullName evidence="4">YCII-related domain protein</fullName>
    </submittedName>
</protein>
<evidence type="ECO:0000259" key="3">
    <source>
        <dbReference type="Pfam" id="PF03795"/>
    </source>
</evidence>